<feature type="binding site" evidence="4">
    <location>
        <begin position="16"/>
        <end position="23"/>
    </location>
    <ligand>
        <name>ATP</name>
        <dbReference type="ChEBI" id="CHEBI:30616"/>
    </ligand>
</feature>
<keyword evidence="9" id="KW-1185">Reference proteome</keyword>
<keyword evidence="2 4" id="KW-0067">ATP-binding</keyword>
<reference evidence="8 9" key="1">
    <citation type="submission" date="2022-05" db="EMBL/GenBank/DDBJ databases">
        <authorList>
            <person name="Jo J.-H."/>
            <person name="Im W.-T."/>
        </authorList>
    </citation>
    <scope>NUCLEOTIDE SEQUENCE [LARGE SCALE GENOMIC DNA]</scope>
    <source>
        <strain evidence="8 9">NSE70-1</strain>
    </source>
</reference>
<evidence type="ECO:0000259" key="7">
    <source>
        <dbReference type="Pfam" id="PF22740"/>
    </source>
</evidence>
<dbReference type="HAMAP" id="MF_00636">
    <property type="entry name" value="RapZ_like"/>
    <property type="match status" value="1"/>
</dbReference>
<feature type="compositionally biased region" description="Basic and acidic residues" evidence="5">
    <location>
        <begin position="312"/>
        <end position="321"/>
    </location>
</feature>
<dbReference type="PANTHER" id="PTHR30448">
    <property type="entry name" value="RNASE ADAPTER PROTEIN RAPZ"/>
    <property type="match status" value="1"/>
</dbReference>
<dbReference type="Proteomes" id="UP001203410">
    <property type="component" value="Unassembled WGS sequence"/>
</dbReference>
<feature type="domain" description="RapZ-like N-terminal" evidence="6">
    <location>
        <begin position="11"/>
        <end position="163"/>
    </location>
</feature>
<dbReference type="SUPFAM" id="SSF52540">
    <property type="entry name" value="P-loop containing nucleoside triphosphate hydrolases"/>
    <property type="match status" value="1"/>
</dbReference>
<evidence type="ECO:0000256" key="4">
    <source>
        <dbReference type="HAMAP-Rule" id="MF_00636"/>
    </source>
</evidence>
<evidence type="ECO:0000313" key="8">
    <source>
        <dbReference type="EMBL" id="MCL6697725.1"/>
    </source>
</evidence>
<feature type="region of interest" description="Disordered" evidence="5">
    <location>
        <begin position="277"/>
        <end position="321"/>
    </location>
</feature>
<name>A0ABT0RSP5_9SPHN</name>
<dbReference type="PANTHER" id="PTHR30448:SF0">
    <property type="entry name" value="RNASE ADAPTER PROTEIN RAPZ"/>
    <property type="match status" value="1"/>
</dbReference>
<proteinExistence type="inferred from homology"/>
<dbReference type="InterPro" id="IPR053930">
    <property type="entry name" value="RapZ-like_N"/>
</dbReference>
<dbReference type="InterPro" id="IPR005337">
    <property type="entry name" value="RapZ-like"/>
</dbReference>
<evidence type="ECO:0000259" key="6">
    <source>
        <dbReference type="Pfam" id="PF03668"/>
    </source>
</evidence>
<evidence type="ECO:0000256" key="5">
    <source>
        <dbReference type="SAM" id="MobiDB-lite"/>
    </source>
</evidence>
<evidence type="ECO:0000256" key="2">
    <source>
        <dbReference type="ARBA" id="ARBA00022840"/>
    </source>
</evidence>
<keyword evidence="1 4" id="KW-0547">Nucleotide-binding</keyword>
<dbReference type="Pfam" id="PF22740">
    <property type="entry name" value="PapZ_C"/>
    <property type="match status" value="1"/>
</dbReference>
<sequence>MAARPGTFPRLLLVTGMSGAGKSTVLHALEDMGWDCVDNLPTSLLEAFVHGERGARRKIPVAVGMDVRSRGFDPQTLPSLIQSIEGVTPEILYLDCAGSELIRRYDETRRRHPLAPDRPAEDGVAKERASTAALRDLADTLIDTTDLTPAELREELRSRYGGDIDQPVLTIVSFGFARGISRTADLVFDMRFADNPHWVPELQPMTGEDRAVQDYCSSDVAWTPAMAQIESLLITLIPRYWAAGKSYLTVAFGCTGGRHRSVAAAVEMANRLREAGFSPNVRHRDLAKPQSDAVEDTPAEKPSGTGPSMKSGARDGNDAGE</sequence>
<organism evidence="8 9">
    <name type="scientific">Sphingomonas caseinilyticus</name>
    <dbReference type="NCBI Taxonomy" id="2908205"/>
    <lineage>
        <taxon>Bacteria</taxon>
        <taxon>Pseudomonadati</taxon>
        <taxon>Pseudomonadota</taxon>
        <taxon>Alphaproteobacteria</taxon>
        <taxon>Sphingomonadales</taxon>
        <taxon>Sphingomonadaceae</taxon>
        <taxon>Sphingomonas</taxon>
    </lineage>
</organism>
<accession>A0ABT0RSP5</accession>
<evidence type="ECO:0000256" key="3">
    <source>
        <dbReference type="ARBA" id="ARBA00023134"/>
    </source>
</evidence>
<evidence type="ECO:0000256" key="1">
    <source>
        <dbReference type="ARBA" id="ARBA00022741"/>
    </source>
</evidence>
<feature type="domain" description="RapZ C-terminal" evidence="7">
    <location>
        <begin position="169"/>
        <end position="286"/>
    </location>
</feature>
<dbReference type="RefSeq" id="WP_249903082.1">
    <property type="nucleotide sequence ID" value="NZ_JAMGBA010000001.1"/>
</dbReference>
<protein>
    <submittedName>
        <fullName evidence="8">RNase adapter RapZ</fullName>
    </submittedName>
</protein>
<dbReference type="Pfam" id="PF03668">
    <property type="entry name" value="RapZ-like_N"/>
    <property type="match status" value="1"/>
</dbReference>
<keyword evidence="3 4" id="KW-0342">GTP-binding</keyword>
<comment type="caution">
    <text evidence="8">The sequence shown here is derived from an EMBL/GenBank/DDBJ whole genome shotgun (WGS) entry which is preliminary data.</text>
</comment>
<dbReference type="PIRSF" id="PIRSF005052">
    <property type="entry name" value="P-loopkin"/>
    <property type="match status" value="1"/>
</dbReference>
<evidence type="ECO:0000313" key="9">
    <source>
        <dbReference type="Proteomes" id="UP001203410"/>
    </source>
</evidence>
<dbReference type="EMBL" id="JAMGBA010000001">
    <property type="protein sequence ID" value="MCL6697725.1"/>
    <property type="molecule type" value="Genomic_DNA"/>
</dbReference>
<feature type="binding site" evidence="4">
    <location>
        <begin position="66"/>
        <end position="69"/>
    </location>
    <ligand>
        <name>GTP</name>
        <dbReference type="ChEBI" id="CHEBI:37565"/>
    </ligand>
</feature>
<gene>
    <name evidence="8" type="primary">rapZ</name>
    <name evidence="8" type="ORF">LZ496_02865</name>
</gene>
<dbReference type="InterPro" id="IPR053931">
    <property type="entry name" value="RapZ_C"/>
</dbReference>
<dbReference type="InterPro" id="IPR027417">
    <property type="entry name" value="P-loop_NTPase"/>
</dbReference>
<dbReference type="NCBIfam" id="NF003828">
    <property type="entry name" value="PRK05416.1"/>
    <property type="match status" value="1"/>
</dbReference>